<proteinExistence type="predicted"/>
<protein>
    <submittedName>
        <fullName evidence="1">Uncharacterized protein</fullName>
    </submittedName>
</protein>
<organism evidence="1">
    <name type="scientific">viral metagenome</name>
    <dbReference type="NCBI Taxonomy" id="1070528"/>
    <lineage>
        <taxon>unclassified sequences</taxon>
        <taxon>metagenomes</taxon>
        <taxon>organismal metagenomes</taxon>
    </lineage>
</organism>
<name>A0A6M3X5K9_9ZZZZ</name>
<sequence>MPLVLVSTEVFEAKVKATVQKTGKSYYRTMNYAKHVANRSGGIMIHGYFLRQGRGWREVTEQEFKEATSEEAVARLHEQLNRELRRRVEGDMKK</sequence>
<evidence type="ECO:0000313" key="1">
    <source>
        <dbReference type="EMBL" id="QJH93021.1"/>
    </source>
</evidence>
<dbReference type="AlphaFoldDB" id="A0A6M3X5K9"/>
<accession>A0A6M3X5K9</accession>
<dbReference type="EMBL" id="MT143939">
    <property type="protein sequence ID" value="QJH93021.1"/>
    <property type="molecule type" value="Genomic_DNA"/>
</dbReference>
<reference evidence="1" key="1">
    <citation type="submission" date="2020-03" db="EMBL/GenBank/DDBJ databases">
        <title>The deep terrestrial virosphere.</title>
        <authorList>
            <person name="Holmfeldt K."/>
            <person name="Nilsson E."/>
            <person name="Simone D."/>
            <person name="Lopez-Fernandez M."/>
            <person name="Wu X."/>
            <person name="de Brujin I."/>
            <person name="Lundin D."/>
            <person name="Andersson A."/>
            <person name="Bertilsson S."/>
            <person name="Dopson M."/>
        </authorList>
    </citation>
    <scope>NUCLEOTIDE SEQUENCE</scope>
    <source>
        <strain evidence="1">MM171B02517</strain>
    </source>
</reference>
<gene>
    <name evidence="1" type="ORF">MM171B02517_0008</name>
</gene>